<sequence length="144" mass="14897">MAFENNITNNASTWDIGTANATIYLTGKEVLVNTNKPATAILTNNAGTIPINGNLLNGGKWQNDNPYPNPNPCDVDECGDRHIINNGGSITITGKLTSTGITDSKGNVYGSQILIYGGSVSAGVIENSANSSIVIGADSSRNLG</sequence>
<name>A0A2X3DEM2_9HELI</name>
<reference evidence="1 4" key="1">
    <citation type="submission" date="2018-06" db="EMBL/GenBank/DDBJ databases">
        <authorList>
            <consortium name="Pathogen Informatics"/>
            <person name="Doyle S."/>
        </authorList>
    </citation>
    <scope>NUCLEOTIDE SEQUENCE [LARGE SCALE GENOMIC DNA]</scope>
    <source>
        <strain evidence="1 4">NCTC13102</strain>
    </source>
</reference>
<dbReference type="RefSeq" id="WP_112059154.1">
    <property type="nucleotide sequence ID" value="NZ_UAWL01000006.1"/>
</dbReference>
<dbReference type="EMBL" id="UAWL01000006">
    <property type="protein sequence ID" value="SQB97989.1"/>
    <property type="molecule type" value="Genomic_DNA"/>
</dbReference>
<dbReference type="EMBL" id="UAWL01000013">
    <property type="protein sequence ID" value="SQC36239.1"/>
    <property type="molecule type" value="Genomic_DNA"/>
</dbReference>
<evidence type="ECO:0000313" key="1">
    <source>
        <dbReference type="EMBL" id="SQB97989.1"/>
    </source>
</evidence>
<evidence type="ECO:0000313" key="2">
    <source>
        <dbReference type="EMBL" id="SQC36234.1"/>
    </source>
</evidence>
<dbReference type="EMBL" id="UAWL01000013">
    <property type="protein sequence ID" value="SQC36234.1"/>
    <property type="molecule type" value="Genomic_DNA"/>
</dbReference>
<proteinExistence type="predicted"/>
<protein>
    <submittedName>
        <fullName evidence="1">Uncharacterized protein</fullName>
    </submittedName>
</protein>
<dbReference type="AlphaFoldDB" id="A0A2X3DEM2"/>
<evidence type="ECO:0000313" key="4">
    <source>
        <dbReference type="Proteomes" id="UP000250166"/>
    </source>
</evidence>
<evidence type="ECO:0000313" key="3">
    <source>
        <dbReference type="EMBL" id="SQC36239.1"/>
    </source>
</evidence>
<gene>
    <name evidence="1" type="ORF">NCTC13102_00439</name>
    <name evidence="2" type="ORF">NCTC13102_02044</name>
    <name evidence="3" type="ORF">NCTC13102_02049</name>
</gene>
<dbReference type="Proteomes" id="UP000250166">
    <property type="component" value="Unassembled WGS sequence"/>
</dbReference>
<accession>A0A2X3DEM2</accession>
<organism evidence="1 4">
    <name type="scientific">Helicobacter fennelliae</name>
    <dbReference type="NCBI Taxonomy" id="215"/>
    <lineage>
        <taxon>Bacteria</taxon>
        <taxon>Pseudomonadati</taxon>
        <taxon>Campylobacterota</taxon>
        <taxon>Epsilonproteobacteria</taxon>
        <taxon>Campylobacterales</taxon>
        <taxon>Helicobacteraceae</taxon>
        <taxon>Helicobacter</taxon>
    </lineage>
</organism>